<reference evidence="2 3" key="1">
    <citation type="journal article" date="2014" name="Am. J. Bot.">
        <title>Genome assembly and annotation for red clover (Trifolium pratense; Fabaceae).</title>
        <authorList>
            <person name="Istvanek J."/>
            <person name="Jaros M."/>
            <person name="Krenek A."/>
            <person name="Repkova J."/>
        </authorList>
    </citation>
    <scope>NUCLEOTIDE SEQUENCE [LARGE SCALE GENOMIC DNA]</scope>
    <source>
        <strain evidence="3">cv. Tatra</strain>
        <tissue evidence="2">Young leaves</tissue>
    </source>
</reference>
<dbReference type="GO" id="GO:0009247">
    <property type="term" value="P:glycolipid biosynthetic process"/>
    <property type="evidence" value="ECO:0007669"/>
    <property type="project" value="TreeGrafter"/>
</dbReference>
<comment type="caution">
    <text evidence="2">The sequence shown here is derived from an EMBL/GenBank/DDBJ whole genome shotgun (WGS) entry which is preliminary data.</text>
</comment>
<evidence type="ECO:0000313" key="3">
    <source>
        <dbReference type="Proteomes" id="UP000236291"/>
    </source>
</evidence>
<sequence>MDKTESDTFEEEDKGEGTSSSTLVDAENETNSRPRRIALFVEPSPFASSIKCHVLPTCQNDRYVSGYKNRFQNFIKCLREMGDEVIVVTTHKGVPQEFHGAKVFGALIIAKLLCVPIVMSYHTHIPVYIPRYTFSWLVKPMWLVI</sequence>
<evidence type="ECO:0000313" key="2">
    <source>
        <dbReference type="EMBL" id="PNY00302.1"/>
    </source>
</evidence>
<dbReference type="GO" id="GO:0016020">
    <property type="term" value="C:membrane"/>
    <property type="evidence" value="ECO:0007669"/>
    <property type="project" value="GOC"/>
</dbReference>
<proteinExistence type="predicted"/>
<dbReference type="GO" id="GO:0009941">
    <property type="term" value="C:chloroplast envelope"/>
    <property type="evidence" value="ECO:0007669"/>
    <property type="project" value="TreeGrafter"/>
</dbReference>
<evidence type="ECO:0000256" key="1">
    <source>
        <dbReference type="SAM" id="MobiDB-lite"/>
    </source>
</evidence>
<dbReference type="PANTHER" id="PTHR45947:SF3">
    <property type="entry name" value="SULFOQUINOVOSYL TRANSFERASE SQD2"/>
    <property type="match status" value="1"/>
</dbReference>
<dbReference type="Proteomes" id="UP000236291">
    <property type="component" value="Unassembled WGS sequence"/>
</dbReference>
<dbReference type="EMBL" id="ASHM01018768">
    <property type="protein sequence ID" value="PNY00302.1"/>
    <property type="molecule type" value="Genomic_DNA"/>
</dbReference>
<dbReference type="InterPro" id="IPR050194">
    <property type="entry name" value="Glycosyltransferase_grp1"/>
</dbReference>
<dbReference type="ExpressionAtlas" id="A0A2K3NB81">
    <property type="expression patterns" value="baseline"/>
</dbReference>
<feature type="region of interest" description="Disordered" evidence="1">
    <location>
        <begin position="1"/>
        <end position="30"/>
    </location>
</feature>
<gene>
    <name evidence="2" type="ORF">L195_g023578</name>
</gene>
<dbReference type="PANTHER" id="PTHR45947">
    <property type="entry name" value="SULFOQUINOVOSYL TRANSFERASE SQD2"/>
    <property type="match status" value="1"/>
</dbReference>
<feature type="non-terminal residue" evidence="2">
    <location>
        <position position="145"/>
    </location>
</feature>
<organism evidence="2 3">
    <name type="scientific">Trifolium pratense</name>
    <name type="common">Red clover</name>
    <dbReference type="NCBI Taxonomy" id="57577"/>
    <lineage>
        <taxon>Eukaryota</taxon>
        <taxon>Viridiplantae</taxon>
        <taxon>Streptophyta</taxon>
        <taxon>Embryophyta</taxon>
        <taxon>Tracheophyta</taxon>
        <taxon>Spermatophyta</taxon>
        <taxon>Magnoliopsida</taxon>
        <taxon>eudicotyledons</taxon>
        <taxon>Gunneridae</taxon>
        <taxon>Pentapetalae</taxon>
        <taxon>rosids</taxon>
        <taxon>fabids</taxon>
        <taxon>Fabales</taxon>
        <taxon>Fabaceae</taxon>
        <taxon>Papilionoideae</taxon>
        <taxon>50 kb inversion clade</taxon>
        <taxon>NPAAA clade</taxon>
        <taxon>Hologalegina</taxon>
        <taxon>IRL clade</taxon>
        <taxon>Trifolieae</taxon>
        <taxon>Trifolium</taxon>
    </lineage>
</organism>
<dbReference type="AlphaFoldDB" id="A0A2K3NB81"/>
<name>A0A2K3NB81_TRIPR</name>
<protein>
    <submittedName>
        <fullName evidence="2">GDP-mannose-dependent alpha-mannosyltransferase</fullName>
    </submittedName>
</protein>
<dbReference type="STRING" id="57577.A0A2K3NB81"/>
<reference evidence="2 3" key="2">
    <citation type="journal article" date="2017" name="Front. Plant Sci.">
        <title>Gene Classification and Mining of Molecular Markers Useful in Red Clover (Trifolium pratense) Breeding.</title>
        <authorList>
            <person name="Istvanek J."/>
            <person name="Dluhosova J."/>
            <person name="Dluhos P."/>
            <person name="Patkova L."/>
            <person name="Nedelnik J."/>
            <person name="Repkova J."/>
        </authorList>
    </citation>
    <scope>NUCLEOTIDE SEQUENCE [LARGE SCALE GENOMIC DNA]</scope>
    <source>
        <strain evidence="3">cv. Tatra</strain>
        <tissue evidence="2">Young leaves</tissue>
    </source>
</reference>
<keyword evidence="2" id="KW-0328">Glycosyltransferase</keyword>
<dbReference type="GO" id="GO:0046506">
    <property type="term" value="P:sulfolipid biosynthetic process"/>
    <property type="evidence" value="ECO:0007669"/>
    <property type="project" value="TreeGrafter"/>
</dbReference>
<dbReference type="GO" id="GO:0046510">
    <property type="term" value="F:UDP-sulfoquinovose:DAG sulfoquinovosyltransferase activity"/>
    <property type="evidence" value="ECO:0007669"/>
    <property type="project" value="TreeGrafter"/>
</dbReference>
<keyword evidence="2" id="KW-0808">Transferase</keyword>
<dbReference type="SUPFAM" id="SSF53756">
    <property type="entry name" value="UDP-Glycosyltransferase/glycogen phosphorylase"/>
    <property type="match status" value="1"/>
</dbReference>
<accession>A0A2K3NB81</accession>